<gene>
    <name evidence="1" type="ORF">M9Y10_012010</name>
</gene>
<proteinExistence type="predicted"/>
<evidence type="ECO:0000313" key="2">
    <source>
        <dbReference type="Proteomes" id="UP001470230"/>
    </source>
</evidence>
<sequence>MDKPEDNIFWDDLIKEGYQLKDKQYDDLDELEEKARSIIQNYCYIIQIHLFSLYQYINIFDILHFWTIYQENINFFSELIFSNNEEKKKNIIKLGNENWKDILFNPITNDSDQRCLFQIFINFIPSLFSQSYFQFKPYLKETNILVSYISKKTILRNSPYVLSLLYSKCNFLLSYHEKIPELTEKFAINVNSLKKGIKKLFESPNKQTQLIDEAILGIEKEFWFTSTYLYTEIDPKAIINFKEIQSFIQKLKEVDYNRYATFYLEPFMNYVSDYFKGKYKFSFNTDFVKSSFNQDQFKKELLPEYDICYDYFLKNSSTSMKSKISKNFLSFFSKNLSEYFDQSIDIFNEKHIEILSSFLKYVKDSYSIRKTFKSKISLYLSNLDNSKKDFSMIKKISNFFFKEEEETYFYSSIHIFFSQKESWIQTFEKSKEIVSQLFSKEKFEAAFICWIENQEKSIDYQPQSELFLDAFKCFLLRNEKDIDIQFIEFLLDKMSPFLSLETNNEIYFIQNRIERIKTFDSLTKIKPLFEYFKEDQKYIEIDKNKIETICDKLSVFIKDKKISVFKQLFEEANKIFSESGVSRLEVAYALNSMSDNRKLRIQFNPRLYCAIDDSIEE</sequence>
<keyword evidence="2" id="KW-1185">Reference proteome</keyword>
<dbReference type="EMBL" id="JAPFFF010000018">
    <property type="protein sequence ID" value="KAK8860346.1"/>
    <property type="molecule type" value="Genomic_DNA"/>
</dbReference>
<comment type="caution">
    <text evidence="1">The sequence shown here is derived from an EMBL/GenBank/DDBJ whole genome shotgun (WGS) entry which is preliminary data.</text>
</comment>
<evidence type="ECO:0008006" key="3">
    <source>
        <dbReference type="Google" id="ProtNLM"/>
    </source>
</evidence>
<accession>A0ABR2IBL0</accession>
<evidence type="ECO:0000313" key="1">
    <source>
        <dbReference type="EMBL" id="KAK8860346.1"/>
    </source>
</evidence>
<reference evidence="1 2" key="1">
    <citation type="submission" date="2024-04" db="EMBL/GenBank/DDBJ databases">
        <title>Tritrichomonas musculus Genome.</title>
        <authorList>
            <person name="Alves-Ferreira E."/>
            <person name="Grigg M."/>
            <person name="Lorenzi H."/>
            <person name="Galac M."/>
        </authorList>
    </citation>
    <scope>NUCLEOTIDE SEQUENCE [LARGE SCALE GENOMIC DNA]</scope>
    <source>
        <strain evidence="1 2">EAF2021</strain>
    </source>
</reference>
<protein>
    <recommendedName>
        <fullName evidence="3">Cullin family profile domain-containing protein</fullName>
    </recommendedName>
</protein>
<organism evidence="1 2">
    <name type="scientific">Tritrichomonas musculus</name>
    <dbReference type="NCBI Taxonomy" id="1915356"/>
    <lineage>
        <taxon>Eukaryota</taxon>
        <taxon>Metamonada</taxon>
        <taxon>Parabasalia</taxon>
        <taxon>Tritrichomonadida</taxon>
        <taxon>Tritrichomonadidae</taxon>
        <taxon>Tritrichomonas</taxon>
    </lineage>
</organism>
<dbReference type="Proteomes" id="UP001470230">
    <property type="component" value="Unassembled WGS sequence"/>
</dbReference>
<name>A0ABR2IBL0_9EUKA</name>